<sequence length="133" mass="14856">MHVTEHVTRLSECIVKRNQVRNQFSILTEYEKISDAYNLQGVHSVAYEVDVSFIAVDIGMPTSLPRAEMTKSLRTVPSSSSTLRTNSINQTTFLKRRLTSNTSVSTSTLISRRMAPASRLQGLSVRGLSVLPW</sequence>
<reference evidence="1" key="2">
    <citation type="submission" date="2014-06" db="EMBL/GenBank/DDBJ databases">
        <title>The complete genome of Blastobotrys (Arxula) adeninivorans LS3 - a yeast of biotechnological interest.</title>
        <authorList>
            <person name="Kunze G."/>
            <person name="Gaillardin C."/>
            <person name="Czernicka M."/>
            <person name="Durrens P."/>
            <person name="Martin T."/>
            <person name="Boer E."/>
            <person name="Gabaldon T."/>
            <person name="Cruz J."/>
            <person name="Talla E."/>
            <person name="Marck C."/>
            <person name="Goffeau A."/>
            <person name="Barbe V."/>
            <person name="Baret P."/>
            <person name="Baronian K."/>
            <person name="Beier S."/>
            <person name="Bleykasten C."/>
            <person name="Bode R."/>
            <person name="Casaregola S."/>
            <person name="Despons L."/>
            <person name="Fairhead C."/>
            <person name="Giersberg M."/>
            <person name="Gierski P."/>
            <person name="Hahnel U."/>
            <person name="Hartmann A."/>
            <person name="Jankowska D."/>
            <person name="Jubin C."/>
            <person name="Jung P."/>
            <person name="Lafontaine I."/>
            <person name="Leh-Louis V."/>
            <person name="Lemaire M."/>
            <person name="Marcet-Houben M."/>
            <person name="Mascher M."/>
            <person name="Morel G."/>
            <person name="Richard G.-F."/>
            <person name="Riechen J."/>
            <person name="Sacerdot C."/>
            <person name="Sarkar A."/>
            <person name="Savel G."/>
            <person name="Schacherer J."/>
            <person name="Sherman D."/>
            <person name="Straub M.-L."/>
            <person name="Stein N."/>
            <person name="Thierry A."/>
            <person name="Trautwein-Schult A."/>
            <person name="Westhof E."/>
            <person name="Worch S."/>
            <person name="Dujon B."/>
            <person name="Souciet J.-L."/>
            <person name="Wincker P."/>
            <person name="Scholz U."/>
            <person name="Neuveglise N."/>
        </authorList>
    </citation>
    <scope>NUCLEOTIDE SEQUENCE</scope>
    <source>
        <strain evidence="1">LS3</strain>
    </source>
</reference>
<accession>A0A060TAC2</accession>
<name>A0A060TAC2_BLAAD</name>
<gene>
    <name evidence="1" type="ORF">GNLVRS02_ARAD1D25916g</name>
</gene>
<proteinExistence type="predicted"/>
<evidence type="ECO:0000313" key="1">
    <source>
        <dbReference type="EMBL" id="CDP38060.1"/>
    </source>
</evidence>
<dbReference type="AlphaFoldDB" id="A0A060TAC2"/>
<dbReference type="EMBL" id="HG937694">
    <property type="protein sequence ID" value="CDP38060.1"/>
    <property type="molecule type" value="Genomic_DNA"/>
</dbReference>
<organism evidence="1">
    <name type="scientific">Blastobotrys adeninivorans</name>
    <name type="common">Yeast</name>
    <name type="synonym">Arxula adeninivorans</name>
    <dbReference type="NCBI Taxonomy" id="409370"/>
    <lineage>
        <taxon>Eukaryota</taxon>
        <taxon>Fungi</taxon>
        <taxon>Dikarya</taxon>
        <taxon>Ascomycota</taxon>
        <taxon>Saccharomycotina</taxon>
        <taxon>Dipodascomycetes</taxon>
        <taxon>Dipodascales</taxon>
        <taxon>Trichomonascaceae</taxon>
        <taxon>Blastobotrys</taxon>
    </lineage>
</organism>
<reference evidence="1" key="1">
    <citation type="submission" date="2014-02" db="EMBL/GenBank/DDBJ databases">
        <authorList>
            <person name="Genoscope - CEA"/>
        </authorList>
    </citation>
    <scope>NUCLEOTIDE SEQUENCE</scope>
    <source>
        <strain evidence="1">LS3</strain>
    </source>
</reference>
<protein>
    <submittedName>
        <fullName evidence="1">ARAD1D25916p</fullName>
    </submittedName>
</protein>